<reference evidence="1 2" key="1">
    <citation type="submission" date="2016-12" db="EMBL/GenBank/DDBJ databases">
        <title>Genome sequencing of Methylocaldum marinum.</title>
        <authorList>
            <person name="Takeuchi M."/>
            <person name="Kamagata Y."/>
            <person name="Hiraoka S."/>
            <person name="Oshima K."/>
            <person name="Hattori M."/>
            <person name="Iwasaki W."/>
        </authorList>
    </citation>
    <scope>NUCLEOTIDE SEQUENCE [LARGE SCALE GENOMIC DNA]</scope>
    <source>
        <strain evidence="1 2">S8</strain>
    </source>
</reference>
<dbReference type="EMBL" id="AP017928">
    <property type="protein sequence ID" value="BBA37361.1"/>
    <property type="molecule type" value="Genomic_DNA"/>
</dbReference>
<evidence type="ECO:0008006" key="3">
    <source>
        <dbReference type="Google" id="ProtNLM"/>
    </source>
</evidence>
<evidence type="ECO:0000313" key="1">
    <source>
        <dbReference type="EMBL" id="BBA37361.1"/>
    </source>
</evidence>
<dbReference type="Proteomes" id="UP000266313">
    <property type="component" value="Chromosome"/>
</dbReference>
<protein>
    <recommendedName>
        <fullName evidence="3">Fe-S-cluster oxidoreductase</fullName>
    </recommendedName>
</protein>
<keyword evidence="2" id="KW-1185">Reference proteome</keyword>
<sequence length="254" mass="27526">MLEETIAGDSGPLAFFKAQHQAFAETLAARRGRDDLIDGLLEQAFSSFEGNVEIQSEGLPPLACHKGCATCCTLRVTATAPEILMIARYVRWASAALKRAEFDLEQRIVDADLVTRALGEEQRVTLRRRCPFIANGVCVIYPVRPLACRGHASYDKRACVEAAAGRAENIPFSAPHMTVRSLIQHAMQSALRDAGYAFGAYELNQAVCMALADQNLLAQWIVGKDVFADALATEVSLEEMASTFDTLKTAGSAG</sequence>
<accession>A0A250L1M9</accession>
<dbReference type="InterPro" id="IPR005358">
    <property type="entry name" value="Puta_zinc/iron-chelating_dom"/>
</dbReference>
<organism evidence="1 2">
    <name type="scientific">Methylocaldum marinum</name>
    <dbReference type="NCBI Taxonomy" id="1432792"/>
    <lineage>
        <taxon>Bacteria</taxon>
        <taxon>Pseudomonadati</taxon>
        <taxon>Pseudomonadota</taxon>
        <taxon>Gammaproteobacteria</taxon>
        <taxon>Methylococcales</taxon>
        <taxon>Methylococcaceae</taxon>
        <taxon>Methylocaldum</taxon>
    </lineage>
</organism>
<proteinExistence type="predicted"/>
<dbReference type="AlphaFoldDB" id="A0A250L1M9"/>
<name>A0A250L1M9_9GAMM</name>
<dbReference type="OrthoDB" id="9806610at2"/>
<dbReference type="RefSeq" id="WP_119632359.1">
    <property type="nucleotide sequence ID" value="NZ_AP017928.1"/>
</dbReference>
<gene>
    <name evidence="1" type="ORF">sS8_5444</name>
</gene>
<dbReference type="KEGG" id="mmai:sS8_5444"/>
<dbReference type="Pfam" id="PF03692">
    <property type="entry name" value="CxxCxxCC"/>
    <property type="match status" value="1"/>
</dbReference>
<evidence type="ECO:0000313" key="2">
    <source>
        <dbReference type="Proteomes" id="UP000266313"/>
    </source>
</evidence>